<dbReference type="FunFam" id="3.30.160.60:FF:001732">
    <property type="entry name" value="Zgc:162936"/>
    <property type="match status" value="1"/>
</dbReference>
<feature type="binding site" evidence="12">
    <location>
        <position position="16"/>
    </location>
    <ligand>
        <name>Zn(2+)</name>
        <dbReference type="ChEBI" id="CHEBI:29105"/>
    </ligand>
</feature>
<keyword evidence="4" id="KW-0677">Repeat</keyword>
<dbReference type="InterPro" id="IPR036236">
    <property type="entry name" value="Znf_C2H2_sf"/>
</dbReference>
<feature type="domain" description="C2H2-type" evidence="14">
    <location>
        <begin position="382"/>
        <end position="410"/>
    </location>
</feature>
<gene>
    <name evidence="17" type="primary">LOC113505471</name>
</gene>
<comment type="subcellular location">
    <subcellularLocation>
        <location evidence="1">Nucleus</location>
    </subcellularLocation>
</comment>
<dbReference type="SMART" id="SM00868">
    <property type="entry name" value="zf-AD"/>
    <property type="match status" value="1"/>
</dbReference>
<evidence type="ECO:0000256" key="5">
    <source>
        <dbReference type="ARBA" id="ARBA00022771"/>
    </source>
</evidence>
<dbReference type="Pfam" id="PF00096">
    <property type="entry name" value="zf-C2H2"/>
    <property type="match status" value="3"/>
</dbReference>
<evidence type="ECO:0000256" key="3">
    <source>
        <dbReference type="ARBA" id="ARBA00022723"/>
    </source>
</evidence>
<evidence type="ECO:0000256" key="11">
    <source>
        <dbReference type="PROSITE-ProRule" id="PRU00042"/>
    </source>
</evidence>
<evidence type="ECO:0000256" key="6">
    <source>
        <dbReference type="ARBA" id="ARBA00022833"/>
    </source>
</evidence>
<name>A0A7E5WUN3_TRINI</name>
<evidence type="ECO:0000256" key="7">
    <source>
        <dbReference type="ARBA" id="ARBA00023015"/>
    </source>
</evidence>
<evidence type="ECO:0000256" key="13">
    <source>
        <dbReference type="SAM" id="MobiDB-lite"/>
    </source>
</evidence>
<feature type="domain" description="C2H2-type" evidence="14">
    <location>
        <begin position="211"/>
        <end position="234"/>
    </location>
</feature>
<comment type="similarity">
    <text evidence="2">Belongs to the krueppel C2H2-type zinc-finger protein family.</text>
</comment>
<dbReference type="PANTHER" id="PTHR24379:SF121">
    <property type="entry name" value="C2H2-TYPE DOMAIN-CONTAINING PROTEIN"/>
    <property type="match status" value="1"/>
</dbReference>
<proteinExistence type="inferred from homology"/>
<dbReference type="Gene3D" id="3.30.160.60">
    <property type="entry name" value="Classic Zinc Finger"/>
    <property type="match status" value="5"/>
</dbReference>
<keyword evidence="8" id="KW-0238">DNA-binding</keyword>
<dbReference type="InParanoid" id="A0A7E5WUN3"/>
<evidence type="ECO:0000256" key="4">
    <source>
        <dbReference type="ARBA" id="ARBA00022737"/>
    </source>
</evidence>
<dbReference type="GO" id="GO:0005694">
    <property type="term" value="C:chromosome"/>
    <property type="evidence" value="ECO:0007669"/>
    <property type="project" value="UniProtKB-ARBA"/>
</dbReference>
<evidence type="ECO:0000256" key="9">
    <source>
        <dbReference type="ARBA" id="ARBA00023163"/>
    </source>
</evidence>
<feature type="compositionally biased region" description="Basic residues" evidence="13">
    <location>
        <begin position="154"/>
        <end position="163"/>
    </location>
</feature>
<keyword evidence="10" id="KW-0539">Nucleus</keyword>
<dbReference type="GeneID" id="113505471"/>
<dbReference type="RefSeq" id="XP_026743992.1">
    <property type="nucleotide sequence ID" value="XM_026888191.1"/>
</dbReference>
<evidence type="ECO:0000256" key="12">
    <source>
        <dbReference type="PROSITE-ProRule" id="PRU01263"/>
    </source>
</evidence>
<evidence type="ECO:0000256" key="8">
    <source>
        <dbReference type="ARBA" id="ARBA00023125"/>
    </source>
</evidence>
<dbReference type="AlphaFoldDB" id="A0A7E5WUN3"/>
<feature type="compositionally biased region" description="Basic and acidic residues" evidence="13">
    <location>
        <begin position="176"/>
        <end position="187"/>
    </location>
</feature>
<keyword evidence="16" id="KW-1185">Reference proteome</keyword>
<sequence>MSNDSWKLESDLCRCCHSEGKFKNLSMPCKNSDFEEIYSDMLKNCFDISLEPIEGLLCTATYTICDGCICRLRDATDFRKQVLACEERFRDMYDRNVFKATEPVVVGVKDEPDTFTDADEEFKKESSQDDNDEFEDSLDMHYEDDHTQVVESTKKKKKSKKTDKKGCRAVGRPRKEKQDSLEDEQGKKKGRKVVPKFHLMDEDYTQQGDIYQCSRCDKKYDKYFSLRFHVKTKHYKIPRFSCPICLKEFMTPAPLTVHKLEIHNIDDRFKCKACKGIFNTKVQLRKHINNFHMLGEIYKCEFCEYESFSFEGATSYYTVTQNSYKCNICAKSYASQPLVSQHYRFVHLKRRPKDRKCPKCDERIPGYLRAKHLEKKHGIPAPTCGVCNKKFRFPCNVLQHQRKVHMGEKKVCCQVCDKSFFDNLTLKLHMATHSEEKRFKCSICGKMFRWENNLKDHVKIHTGEKKFACCVCEKAFIQKSTLKQHIGRNHPGVDKAQNRLPTTL</sequence>
<evidence type="ECO:0000259" key="14">
    <source>
        <dbReference type="PROSITE" id="PS50157"/>
    </source>
</evidence>
<keyword evidence="3 12" id="KW-0479">Metal-binding</keyword>
<keyword evidence="6 12" id="KW-0862">Zinc</keyword>
<feature type="domain" description="ZAD" evidence="15">
    <location>
        <begin position="11"/>
        <end position="92"/>
    </location>
</feature>
<dbReference type="PROSITE" id="PS50157">
    <property type="entry name" value="ZINC_FINGER_C2H2_2"/>
    <property type="match status" value="8"/>
</dbReference>
<dbReference type="SUPFAM" id="SSF57667">
    <property type="entry name" value="beta-beta-alpha zinc fingers"/>
    <property type="match status" value="4"/>
</dbReference>
<feature type="binding site" evidence="12">
    <location>
        <position position="65"/>
    </location>
    <ligand>
        <name>Zn(2+)</name>
        <dbReference type="ChEBI" id="CHEBI:29105"/>
    </ligand>
</feature>
<reference evidence="17" key="1">
    <citation type="submission" date="2025-08" db="UniProtKB">
        <authorList>
            <consortium name="RefSeq"/>
        </authorList>
    </citation>
    <scope>IDENTIFICATION</scope>
</reference>
<evidence type="ECO:0000313" key="17">
    <source>
        <dbReference type="RefSeq" id="XP_026743992.1"/>
    </source>
</evidence>
<feature type="domain" description="C2H2-type" evidence="14">
    <location>
        <begin position="411"/>
        <end position="438"/>
    </location>
</feature>
<keyword evidence="7" id="KW-0805">Transcription regulation</keyword>
<keyword evidence="9" id="KW-0804">Transcription</keyword>
<dbReference type="GO" id="GO:0005634">
    <property type="term" value="C:nucleus"/>
    <property type="evidence" value="ECO:0007669"/>
    <property type="project" value="UniProtKB-SubCell"/>
</dbReference>
<dbReference type="GO" id="GO:0008270">
    <property type="term" value="F:zinc ion binding"/>
    <property type="evidence" value="ECO:0007669"/>
    <property type="project" value="UniProtKB-UniRule"/>
</dbReference>
<accession>A0A7E5WUN3</accession>
<dbReference type="PROSITE" id="PS00028">
    <property type="entry name" value="ZINC_FINGER_C2H2_1"/>
    <property type="match status" value="8"/>
</dbReference>
<dbReference type="PANTHER" id="PTHR24379">
    <property type="entry name" value="KRAB AND ZINC FINGER DOMAIN-CONTAINING"/>
    <property type="match status" value="1"/>
</dbReference>
<evidence type="ECO:0000259" key="15">
    <source>
        <dbReference type="PROSITE" id="PS51915"/>
    </source>
</evidence>
<feature type="region of interest" description="Disordered" evidence="13">
    <location>
        <begin position="145"/>
        <end position="190"/>
    </location>
</feature>
<dbReference type="GO" id="GO:0043565">
    <property type="term" value="F:sequence-specific DNA binding"/>
    <property type="evidence" value="ECO:0007669"/>
    <property type="project" value="UniProtKB-ARBA"/>
</dbReference>
<evidence type="ECO:0000256" key="1">
    <source>
        <dbReference type="ARBA" id="ARBA00004123"/>
    </source>
</evidence>
<dbReference type="GO" id="GO:0045893">
    <property type="term" value="P:positive regulation of DNA-templated transcription"/>
    <property type="evidence" value="ECO:0007669"/>
    <property type="project" value="UniProtKB-ARBA"/>
</dbReference>
<feature type="domain" description="C2H2-type" evidence="14">
    <location>
        <begin position="439"/>
        <end position="466"/>
    </location>
</feature>
<keyword evidence="5 11" id="KW-0863">Zinc-finger</keyword>
<evidence type="ECO:0000256" key="10">
    <source>
        <dbReference type="ARBA" id="ARBA00023242"/>
    </source>
</evidence>
<feature type="domain" description="C2H2-type" evidence="14">
    <location>
        <begin position="467"/>
        <end position="495"/>
    </location>
</feature>
<evidence type="ECO:0000313" key="16">
    <source>
        <dbReference type="Proteomes" id="UP000322000"/>
    </source>
</evidence>
<evidence type="ECO:0000256" key="2">
    <source>
        <dbReference type="ARBA" id="ARBA00006991"/>
    </source>
</evidence>
<dbReference type="InterPro" id="IPR012934">
    <property type="entry name" value="Znf_AD"/>
</dbReference>
<feature type="domain" description="C2H2-type" evidence="14">
    <location>
        <begin position="324"/>
        <end position="352"/>
    </location>
</feature>
<dbReference type="PROSITE" id="PS51915">
    <property type="entry name" value="ZAD"/>
    <property type="match status" value="1"/>
</dbReference>
<dbReference type="FunFam" id="3.30.160.60:FF:001480">
    <property type="entry name" value="Si:cabz01071911.3"/>
    <property type="match status" value="1"/>
</dbReference>
<dbReference type="OrthoDB" id="8685330at2759"/>
<organism evidence="16 17">
    <name type="scientific">Trichoplusia ni</name>
    <name type="common">Cabbage looper</name>
    <dbReference type="NCBI Taxonomy" id="7111"/>
    <lineage>
        <taxon>Eukaryota</taxon>
        <taxon>Metazoa</taxon>
        <taxon>Ecdysozoa</taxon>
        <taxon>Arthropoda</taxon>
        <taxon>Hexapoda</taxon>
        <taxon>Insecta</taxon>
        <taxon>Pterygota</taxon>
        <taxon>Neoptera</taxon>
        <taxon>Endopterygota</taxon>
        <taxon>Lepidoptera</taxon>
        <taxon>Glossata</taxon>
        <taxon>Ditrysia</taxon>
        <taxon>Noctuoidea</taxon>
        <taxon>Noctuidae</taxon>
        <taxon>Plusiinae</taxon>
        <taxon>Trichoplusia</taxon>
    </lineage>
</organism>
<feature type="domain" description="C2H2-type" evidence="14">
    <location>
        <begin position="240"/>
        <end position="268"/>
    </location>
</feature>
<feature type="domain" description="C2H2-type" evidence="14">
    <location>
        <begin position="269"/>
        <end position="292"/>
    </location>
</feature>
<dbReference type="KEGG" id="tnl:113505471"/>
<dbReference type="InterPro" id="IPR013087">
    <property type="entry name" value="Znf_C2H2_type"/>
</dbReference>
<feature type="binding site" evidence="12">
    <location>
        <position position="13"/>
    </location>
    <ligand>
        <name>Zn(2+)</name>
        <dbReference type="ChEBI" id="CHEBI:29105"/>
    </ligand>
</feature>
<dbReference type="SMART" id="SM00355">
    <property type="entry name" value="ZnF_C2H2"/>
    <property type="match status" value="9"/>
</dbReference>
<protein>
    <submittedName>
        <fullName evidence="17">Zinc finger protein 501-like isoform X1</fullName>
    </submittedName>
</protein>
<dbReference type="Proteomes" id="UP000322000">
    <property type="component" value="Chromosome 26"/>
</dbReference>
<feature type="binding site" evidence="12">
    <location>
        <position position="68"/>
    </location>
    <ligand>
        <name>Zn(2+)</name>
        <dbReference type="ChEBI" id="CHEBI:29105"/>
    </ligand>
</feature>